<proteinExistence type="predicted"/>
<feature type="compositionally biased region" description="Basic and acidic residues" evidence="1">
    <location>
        <begin position="10"/>
        <end position="21"/>
    </location>
</feature>
<accession>A0A7C8ZUT4</accession>
<protein>
    <submittedName>
        <fullName evidence="2">Uncharacterized protein</fullName>
    </submittedName>
</protein>
<dbReference type="EMBL" id="GISG01167853">
    <property type="protein sequence ID" value="MBA4650991.1"/>
    <property type="molecule type" value="Transcribed_RNA"/>
</dbReference>
<feature type="region of interest" description="Disordered" evidence="1">
    <location>
        <begin position="1"/>
        <end position="21"/>
    </location>
</feature>
<reference evidence="2" key="2">
    <citation type="submission" date="2020-07" db="EMBL/GenBank/DDBJ databases">
        <authorList>
            <person name="Vera ALvarez R."/>
            <person name="Arias-Moreno D.M."/>
            <person name="Jimenez-Jacinto V."/>
            <person name="Jimenez-Bremont J.F."/>
            <person name="Swaminathan K."/>
            <person name="Moose S.P."/>
            <person name="Guerrero-Gonzalez M.L."/>
            <person name="Marino-Ramirez L."/>
            <person name="Landsman D."/>
            <person name="Rodriguez-Kessler M."/>
            <person name="Delgado-Sanchez P."/>
        </authorList>
    </citation>
    <scope>NUCLEOTIDE SEQUENCE</scope>
    <source>
        <tissue evidence="2">Cladode</tissue>
    </source>
</reference>
<reference evidence="2" key="1">
    <citation type="journal article" date="2013" name="J. Plant Res.">
        <title>Effect of fungi and light on seed germination of three Opuntia species from semiarid lands of central Mexico.</title>
        <authorList>
            <person name="Delgado-Sanchez P."/>
            <person name="Jimenez-Bremont J.F."/>
            <person name="Guerrero-Gonzalez Mde L."/>
            <person name="Flores J."/>
        </authorList>
    </citation>
    <scope>NUCLEOTIDE SEQUENCE</scope>
    <source>
        <tissue evidence="2">Cladode</tissue>
    </source>
</reference>
<dbReference type="AlphaFoldDB" id="A0A7C8ZUT4"/>
<sequence length="100" mass="10926">MVTTTAIGKQEGERERERERPSQWLPLPLLLQLPLPSLVSQCLYPPTLLNVTLSKTPTSLHSLSPTVNAHLEMALSGAAAGLVSYVRQPVPLLQMYPPAN</sequence>
<name>A0A7C8ZUT4_OPUST</name>
<organism evidence="2">
    <name type="scientific">Opuntia streptacantha</name>
    <name type="common">Prickly pear cactus</name>
    <name type="synonym">Opuntia cardona</name>
    <dbReference type="NCBI Taxonomy" id="393608"/>
    <lineage>
        <taxon>Eukaryota</taxon>
        <taxon>Viridiplantae</taxon>
        <taxon>Streptophyta</taxon>
        <taxon>Embryophyta</taxon>
        <taxon>Tracheophyta</taxon>
        <taxon>Spermatophyta</taxon>
        <taxon>Magnoliopsida</taxon>
        <taxon>eudicotyledons</taxon>
        <taxon>Gunneridae</taxon>
        <taxon>Pentapetalae</taxon>
        <taxon>Caryophyllales</taxon>
        <taxon>Cactineae</taxon>
        <taxon>Cactaceae</taxon>
        <taxon>Opuntioideae</taxon>
        <taxon>Opuntia</taxon>
    </lineage>
</organism>
<evidence type="ECO:0000313" key="2">
    <source>
        <dbReference type="EMBL" id="MBA4650991.1"/>
    </source>
</evidence>
<evidence type="ECO:0000256" key="1">
    <source>
        <dbReference type="SAM" id="MobiDB-lite"/>
    </source>
</evidence>